<comment type="caution">
    <text evidence="7">The sequence shown here is derived from an EMBL/GenBank/DDBJ whole genome shotgun (WGS) entry which is preliminary data.</text>
</comment>
<proteinExistence type="predicted"/>
<evidence type="ECO:0000256" key="4">
    <source>
        <dbReference type="PIRSR" id="PIRSR000331-2"/>
    </source>
</evidence>
<organism evidence="7 8">
    <name type="scientific">Dethiosulfatarculus sandiegensis</name>
    <dbReference type="NCBI Taxonomy" id="1429043"/>
    <lineage>
        <taxon>Bacteria</taxon>
        <taxon>Pseudomonadati</taxon>
        <taxon>Thermodesulfobacteriota</taxon>
        <taxon>Desulfarculia</taxon>
        <taxon>Desulfarculales</taxon>
        <taxon>Desulfarculaceae</taxon>
        <taxon>Dethiosulfatarculus</taxon>
    </lineage>
</organism>
<dbReference type="Gene3D" id="1.20.140.10">
    <property type="entry name" value="Butyryl-CoA Dehydrogenase, subunit A, domain 3"/>
    <property type="match status" value="1"/>
</dbReference>
<evidence type="ECO:0000256" key="3">
    <source>
        <dbReference type="ARBA" id="ARBA00023002"/>
    </source>
</evidence>
<dbReference type="PANTHER" id="PTHR36117:SF3">
    <property type="entry name" value="4-HYDROXYPHENYLACETATE 3-MONOOXYGENASE-RELATED"/>
    <property type="match status" value="1"/>
</dbReference>
<dbReference type="PATRIC" id="fig|1429043.3.peg.2304"/>
<reference evidence="7 8" key="1">
    <citation type="submission" date="2013-11" db="EMBL/GenBank/DDBJ databases">
        <title>Metagenomic analysis of a methanogenic consortium involved in long chain n-alkane degradation.</title>
        <authorList>
            <person name="Davidova I.A."/>
            <person name="Callaghan A.V."/>
            <person name="Wawrik B."/>
            <person name="Pruitt S."/>
            <person name="Marks C."/>
            <person name="Duncan K.E."/>
            <person name="Suflita J.M."/>
        </authorList>
    </citation>
    <scope>NUCLEOTIDE SEQUENCE [LARGE SCALE GENOMIC DNA]</scope>
    <source>
        <strain evidence="7 8">SPR</strain>
    </source>
</reference>
<dbReference type="AlphaFoldDB" id="A0A0D2JWW2"/>
<dbReference type="OrthoDB" id="7233724at2"/>
<feature type="domain" description="HpaB/PvcC/4-BUDH N-terminal" evidence="6">
    <location>
        <begin position="5"/>
        <end position="274"/>
    </location>
</feature>
<evidence type="ECO:0000256" key="1">
    <source>
        <dbReference type="ARBA" id="ARBA00022630"/>
    </source>
</evidence>
<dbReference type="Pfam" id="PF03241">
    <property type="entry name" value="HpaB"/>
    <property type="match status" value="1"/>
</dbReference>
<dbReference type="SUPFAM" id="SSF47203">
    <property type="entry name" value="Acyl-CoA dehydrogenase C-terminal domain-like"/>
    <property type="match status" value="1"/>
</dbReference>
<evidence type="ECO:0000313" key="7">
    <source>
        <dbReference type="EMBL" id="KIX14030.1"/>
    </source>
</evidence>
<dbReference type="PANTHER" id="PTHR36117">
    <property type="entry name" value="4-HYDROXYPHENYLACETATE 3-MONOOXYGENASE-RELATED"/>
    <property type="match status" value="1"/>
</dbReference>
<dbReference type="InterPro" id="IPR024719">
    <property type="entry name" value="HpaB/PvcC/4-BUDH_C"/>
</dbReference>
<dbReference type="InterPro" id="IPR009100">
    <property type="entry name" value="AcylCoA_DH/oxidase_NM_dom_sf"/>
</dbReference>
<dbReference type="Gene3D" id="1.10.3140.10">
    <property type="entry name" value="4-hydroxybutyryl-coa dehydratase, domain 1"/>
    <property type="match status" value="1"/>
</dbReference>
<name>A0A0D2JWW2_9BACT</name>
<dbReference type="InterPro" id="IPR036250">
    <property type="entry name" value="AcylCo_DH-like_C"/>
</dbReference>
<dbReference type="SUPFAM" id="SSF56645">
    <property type="entry name" value="Acyl-CoA dehydrogenase NM domain-like"/>
    <property type="match status" value="1"/>
</dbReference>
<dbReference type="InterPro" id="IPR046373">
    <property type="entry name" value="Acyl-CoA_Oxase/DH_mid-dom_sf"/>
</dbReference>
<sequence length="483" mass="54170">MSMMTGEKYEQSLRKLNLNVYMFGKKVGNVVDDPIIRPSMNAVKLTYELAHLPEYEDLMTTTSHLTGKKINRFTHIHQSTDDLVRKTKMGRLLGSRTGCCFQRCVGMDAMNALSIVTHDIDKKYGTEYEKRFLKYLEYVQEEDLTCDGAMTDPKGDRGLPPHKQHDPDMFLHVVEEKKDGIVVRGAKAHQTGAVNSHEIIIMPTISMREEDAEYAVSFALPADAEGITYIMGRQSCDTRKLENGNIDRGNGIYGGHEALVVFDNVFVPWERVFMYKECEFAGRLVENFASYHRQSYACKAGVGDVLIGAAQTIAEFNGAARASHVKDKIIEMNHLNETLFCGSVACACEGHKEPSGTYLVNTLLANVCKQNVTRFPYEIARLAQDIAGGLMVTLPSEEDFRSPEVGKWLEKYYKGNDSASTEDRMRILRLIENITMGTAAVGYLTESMHGAGSPQAQRIMISRQVKMEQKKKIAKQLCGIKEK</sequence>
<dbReference type="STRING" id="1429043.X474_10860"/>
<keyword evidence="3" id="KW-0560">Oxidoreductase</keyword>
<dbReference type="PIRSF" id="PIRSF000331">
    <property type="entry name" value="HpaA_HpaB"/>
    <property type="match status" value="1"/>
</dbReference>
<dbReference type="Pfam" id="PF11794">
    <property type="entry name" value="HpaB_N"/>
    <property type="match status" value="1"/>
</dbReference>
<gene>
    <name evidence="7" type="ORF">X474_10860</name>
</gene>
<evidence type="ECO:0000259" key="6">
    <source>
        <dbReference type="Pfam" id="PF11794"/>
    </source>
</evidence>
<protein>
    <submittedName>
        <fullName evidence="7">4-hydroxybutyryl-CoA dehydratase</fullName>
    </submittedName>
</protein>
<dbReference type="InParanoid" id="A0A0D2JWW2"/>
<keyword evidence="8" id="KW-1185">Reference proteome</keyword>
<evidence type="ECO:0000259" key="5">
    <source>
        <dbReference type="Pfam" id="PF03241"/>
    </source>
</evidence>
<dbReference type="EMBL" id="AZAC01000013">
    <property type="protein sequence ID" value="KIX14030.1"/>
    <property type="molecule type" value="Genomic_DNA"/>
</dbReference>
<dbReference type="Gene3D" id="2.40.110.10">
    <property type="entry name" value="Butyryl-CoA Dehydrogenase, subunit A, domain 2"/>
    <property type="match status" value="1"/>
</dbReference>
<dbReference type="GO" id="GO:0016627">
    <property type="term" value="F:oxidoreductase activity, acting on the CH-CH group of donors"/>
    <property type="evidence" value="ECO:0007669"/>
    <property type="project" value="InterPro"/>
</dbReference>
<dbReference type="RefSeq" id="WP_044348566.1">
    <property type="nucleotide sequence ID" value="NZ_AZAC01000013.1"/>
</dbReference>
<dbReference type="InterPro" id="IPR004925">
    <property type="entry name" value="HpaB/PvcC/4-BUDH"/>
</dbReference>
<accession>A0A0D2JWW2</accession>
<dbReference type="Proteomes" id="UP000032233">
    <property type="component" value="Unassembled WGS sequence"/>
</dbReference>
<evidence type="ECO:0000313" key="8">
    <source>
        <dbReference type="Proteomes" id="UP000032233"/>
    </source>
</evidence>
<evidence type="ECO:0000256" key="2">
    <source>
        <dbReference type="ARBA" id="ARBA00022827"/>
    </source>
</evidence>
<dbReference type="InterPro" id="IPR024674">
    <property type="entry name" value="HpaB/PvcC/4-BUDH_N"/>
</dbReference>
<keyword evidence="1" id="KW-0285">Flavoprotein</keyword>
<keyword evidence="2 4" id="KW-0274">FAD</keyword>
<feature type="domain" description="HpaB/PvcC/4-BUDH C-terminal" evidence="5">
    <location>
        <begin position="281"/>
        <end position="478"/>
    </location>
</feature>
<feature type="binding site" evidence="4">
    <location>
        <position position="191"/>
    </location>
    <ligand>
        <name>FAD</name>
        <dbReference type="ChEBI" id="CHEBI:57692"/>
    </ligand>
</feature>